<keyword evidence="2" id="KW-1185">Reference proteome</keyword>
<protein>
    <submittedName>
        <fullName evidence="1">Uncharacterized protein</fullName>
    </submittedName>
</protein>
<dbReference type="EMBL" id="KZ819693">
    <property type="protein sequence ID" value="PWN54168.1"/>
    <property type="molecule type" value="Genomic_DNA"/>
</dbReference>
<proteinExistence type="predicted"/>
<reference evidence="1 2" key="1">
    <citation type="journal article" date="2018" name="Mol. Biol. Evol.">
        <title>Broad Genomic Sampling Reveals a Smut Pathogenic Ancestry of the Fungal Clade Ustilaginomycotina.</title>
        <authorList>
            <person name="Kijpornyongpan T."/>
            <person name="Mondo S.J."/>
            <person name="Barry K."/>
            <person name="Sandor L."/>
            <person name="Lee J."/>
            <person name="Lipzen A."/>
            <person name="Pangilinan J."/>
            <person name="LaButti K."/>
            <person name="Hainaut M."/>
            <person name="Henrissat B."/>
            <person name="Grigoriev I.V."/>
            <person name="Spatafora J.W."/>
            <person name="Aime M.C."/>
        </authorList>
    </citation>
    <scope>NUCLEOTIDE SEQUENCE [LARGE SCALE GENOMIC DNA]</scope>
    <source>
        <strain evidence="1 2">SA 807</strain>
    </source>
</reference>
<evidence type="ECO:0000313" key="2">
    <source>
        <dbReference type="Proteomes" id="UP000245626"/>
    </source>
</evidence>
<accession>A0ACD0P7U7</accession>
<dbReference type="Proteomes" id="UP000245626">
    <property type="component" value="Unassembled WGS sequence"/>
</dbReference>
<sequence>MPNNTRNRSKPREGREVEEQRGDVFAFGQNLTSRPNGSRLSSSRPTTQRHVRQPLLSTSLPFVLLVLVLLAMVEPTWSKYVLSPFDCSKVTTSSSSSSPIYDLSKIPFPLTTSNTESTPPSETKTSIQINLCKELEIDSKLPETDQCPKGTRVCILISSIKEGKEMLIQAIPVAGDFPKSSGDHKSMRVEAEQGDKLEGGETSLKLEFTGDMYAGKQQSLELEMVCDQKVSEDDATPTARKYDRKDGKLEMRWPTKFACSTNNQGGNGGGSGGEGGKGKEPEKGGDGAPSSSSSSWGFFNWFFFILFGGLAVYFGVGMYNNYNRYGASGWDLIPHRDFWRESPYIAKDAASHVWRSVSGGGSGGGGGARGAYEPL</sequence>
<gene>
    <name evidence="1" type="ORF">IE53DRAFT_383248</name>
</gene>
<evidence type="ECO:0000313" key="1">
    <source>
        <dbReference type="EMBL" id="PWN54168.1"/>
    </source>
</evidence>
<name>A0ACD0P7U7_9BASI</name>
<organism evidence="1 2">
    <name type="scientific">Violaceomyces palustris</name>
    <dbReference type="NCBI Taxonomy" id="1673888"/>
    <lineage>
        <taxon>Eukaryota</taxon>
        <taxon>Fungi</taxon>
        <taxon>Dikarya</taxon>
        <taxon>Basidiomycota</taxon>
        <taxon>Ustilaginomycotina</taxon>
        <taxon>Ustilaginomycetes</taxon>
        <taxon>Violaceomycetales</taxon>
        <taxon>Violaceomycetaceae</taxon>
        <taxon>Violaceomyces</taxon>
    </lineage>
</organism>